<dbReference type="GO" id="GO:0030677">
    <property type="term" value="C:ribonuclease P complex"/>
    <property type="evidence" value="ECO:0007669"/>
    <property type="project" value="TreeGrafter"/>
</dbReference>
<sequence length="115" mass="13047">MSPWRDHRLRGRHFADVFAKGSAINGRLLRIHYLDSGAGPARLGMAVSKKRAGNIVQVNRIRRRVREQFRLRKGKLAGMMLAVVLRADCRTEDDARAAAAECRGLLEKLAKRKER</sequence>
<evidence type="ECO:0000256" key="6">
    <source>
        <dbReference type="HAMAP-Rule" id="MF_00227"/>
    </source>
</evidence>
<evidence type="ECO:0000313" key="9">
    <source>
        <dbReference type="Proteomes" id="UP000604381"/>
    </source>
</evidence>
<evidence type="ECO:0000313" key="8">
    <source>
        <dbReference type="EMBL" id="MBF2735181.1"/>
    </source>
</evidence>
<evidence type="ECO:0000256" key="4">
    <source>
        <dbReference type="ARBA" id="ARBA00022801"/>
    </source>
</evidence>
<dbReference type="GO" id="GO:0004526">
    <property type="term" value="F:ribonuclease P activity"/>
    <property type="evidence" value="ECO:0007669"/>
    <property type="project" value="UniProtKB-UniRule"/>
</dbReference>
<dbReference type="AlphaFoldDB" id="A0A930UG67"/>
<reference evidence="8" key="1">
    <citation type="submission" date="2020-10" db="EMBL/GenBank/DDBJ databases">
        <title>An improved Amphimedon queenslandica hologenome assembly reveals how three proteobacterial symbionts can extend the metabolic phenotypic of their marine sponge host.</title>
        <authorList>
            <person name="Degnan B."/>
            <person name="Degnan S."/>
            <person name="Xiang X."/>
        </authorList>
    </citation>
    <scope>NUCLEOTIDE SEQUENCE</scope>
    <source>
        <strain evidence="8">AqS2</strain>
    </source>
</reference>
<dbReference type="GO" id="GO:0001682">
    <property type="term" value="P:tRNA 5'-leader removal"/>
    <property type="evidence" value="ECO:0007669"/>
    <property type="project" value="UniProtKB-UniRule"/>
</dbReference>
<keyword evidence="9" id="KW-1185">Reference proteome</keyword>
<dbReference type="Gene3D" id="3.30.230.10">
    <property type="match status" value="1"/>
</dbReference>
<dbReference type="InterPro" id="IPR014721">
    <property type="entry name" value="Ribsml_uS5_D2-typ_fold_subgr"/>
</dbReference>
<dbReference type="GO" id="GO:0000049">
    <property type="term" value="F:tRNA binding"/>
    <property type="evidence" value="ECO:0007669"/>
    <property type="project" value="UniProtKB-UniRule"/>
</dbReference>
<evidence type="ECO:0000256" key="1">
    <source>
        <dbReference type="ARBA" id="ARBA00022694"/>
    </source>
</evidence>
<proteinExistence type="inferred from homology"/>
<evidence type="ECO:0000256" key="7">
    <source>
        <dbReference type="NCBIfam" id="TIGR00188"/>
    </source>
</evidence>
<dbReference type="InterPro" id="IPR000100">
    <property type="entry name" value="RNase_P"/>
</dbReference>
<dbReference type="Proteomes" id="UP000604381">
    <property type="component" value="Unassembled WGS sequence"/>
</dbReference>
<name>A0A930UG67_9GAMM</name>
<comment type="function">
    <text evidence="6">RNaseP catalyzes the removal of the 5'-leader sequence from pre-tRNA to produce the mature 5'-terminus. It can also cleave other RNA substrates such as 4.5S RNA. The protein component plays an auxiliary but essential role in vivo by binding to the 5'-leader sequence and broadening the substrate specificity of the ribozyme.</text>
</comment>
<keyword evidence="3 6" id="KW-0255">Endonuclease</keyword>
<keyword evidence="2 6" id="KW-0540">Nuclease</keyword>
<dbReference type="SUPFAM" id="SSF54211">
    <property type="entry name" value="Ribosomal protein S5 domain 2-like"/>
    <property type="match status" value="1"/>
</dbReference>
<dbReference type="InterPro" id="IPR020568">
    <property type="entry name" value="Ribosomal_Su5_D2-typ_SF"/>
</dbReference>
<evidence type="ECO:0000256" key="3">
    <source>
        <dbReference type="ARBA" id="ARBA00022759"/>
    </source>
</evidence>
<dbReference type="Pfam" id="PF00825">
    <property type="entry name" value="Ribonuclease_P"/>
    <property type="match status" value="1"/>
</dbReference>
<comment type="subunit">
    <text evidence="6">Consists of a catalytic RNA component (M1 or rnpB) and a protein subunit.</text>
</comment>
<keyword evidence="5 6" id="KW-0694">RNA-binding</keyword>
<keyword evidence="4 6" id="KW-0378">Hydrolase</keyword>
<comment type="catalytic activity">
    <reaction evidence="6">
        <text>Endonucleolytic cleavage of RNA, removing 5'-extranucleotides from tRNA precursor.</text>
        <dbReference type="EC" id="3.1.26.5"/>
    </reaction>
</comment>
<dbReference type="EMBL" id="JADHEI010000033">
    <property type="protein sequence ID" value="MBF2735181.1"/>
    <property type="molecule type" value="Genomic_DNA"/>
</dbReference>
<accession>A0A930UG67</accession>
<evidence type="ECO:0000256" key="2">
    <source>
        <dbReference type="ARBA" id="ARBA00022722"/>
    </source>
</evidence>
<evidence type="ECO:0000256" key="5">
    <source>
        <dbReference type="ARBA" id="ARBA00022884"/>
    </source>
</evidence>
<comment type="caution">
    <text evidence="8">The sequence shown here is derived from an EMBL/GenBank/DDBJ whole genome shotgun (WGS) entry which is preliminary data.</text>
</comment>
<dbReference type="EC" id="3.1.26.5" evidence="6 7"/>
<gene>
    <name evidence="6 8" type="primary">rnpA</name>
    <name evidence="8" type="ORF">ISN26_03715</name>
</gene>
<keyword evidence="1 6" id="KW-0819">tRNA processing</keyword>
<organism evidence="8 9">
    <name type="scientific">Candidatus Amphirhobacter heronislandensis</name>
    <dbReference type="NCBI Taxonomy" id="1732024"/>
    <lineage>
        <taxon>Bacteria</taxon>
        <taxon>Pseudomonadati</taxon>
        <taxon>Pseudomonadota</taxon>
        <taxon>Gammaproteobacteria</taxon>
        <taxon>Candidatus Tethybacterales</taxon>
        <taxon>Candidatus Tethybacteraceae</taxon>
        <taxon>Candidatus Amphirhobacter</taxon>
    </lineage>
</organism>
<dbReference type="PANTHER" id="PTHR33992">
    <property type="entry name" value="RIBONUCLEASE P PROTEIN COMPONENT"/>
    <property type="match status" value="1"/>
</dbReference>
<dbReference type="HAMAP" id="MF_00227">
    <property type="entry name" value="RNase_P"/>
    <property type="match status" value="1"/>
</dbReference>
<dbReference type="GO" id="GO:0042781">
    <property type="term" value="F:3'-tRNA processing endoribonuclease activity"/>
    <property type="evidence" value="ECO:0007669"/>
    <property type="project" value="TreeGrafter"/>
</dbReference>
<dbReference type="NCBIfam" id="TIGR00188">
    <property type="entry name" value="rnpA"/>
    <property type="match status" value="1"/>
</dbReference>
<protein>
    <recommendedName>
        <fullName evidence="6 7">Ribonuclease P protein component</fullName>
        <shortName evidence="6">RNase P protein</shortName>
        <shortName evidence="6">RNaseP protein</shortName>
        <ecNumber evidence="6 7">3.1.26.5</ecNumber>
    </recommendedName>
    <alternativeName>
        <fullName evidence="6">Protein C5</fullName>
    </alternativeName>
</protein>
<comment type="similarity">
    <text evidence="6">Belongs to the RnpA family.</text>
</comment>
<dbReference type="PANTHER" id="PTHR33992:SF1">
    <property type="entry name" value="RIBONUCLEASE P PROTEIN COMPONENT"/>
    <property type="match status" value="1"/>
</dbReference>